<dbReference type="AlphaFoldDB" id="A0A7W4VDF7"/>
<dbReference type="SUPFAM" id="SSF160631">
    <property type="entry name" value="SMI1/KNR4-like"/>
    <property type="match status" value="1"/>
</dbReference>
<accession>A0A7W4VDF7</accession>
<proteinExistence type="predicted"/>
<protein>
    <recommendedName>
        <fullName evidence="3">SUKH-3 immunity protein of toxin-antitoxin system</fullName>
    </recommendedName>
</protein>
<keyword evidence="2" id="KW-1185">Reference proteome</keyword>
<name>A0A7W4VDF7_9BURK</name>
<reference evidence="1 2" key="1">
    <citation type="submission" date="2020-08" db="EMBL/GenBank/DDBJ databases">
        <title>Genomic Encyclopedia of Type Strains, Phase IV (KMG-V): Genome sequencing to study the core and pangenomes of soil and plant-associated prokaryotes.</title>
        <authorList>
            <person name="Whitman W."/>
        </authorList>
    </citation>
    <scope>NUCLEOTIDE SEQUENCE [LARGE SCALE GENOMIC DNA]</scope>
    <source>
        <strain evidence="1 2">SLV-2362</strain>
    </source>
</reference>
<evidence type="ECO:0000313" key="2">
    <source>
        <dbReference type="Proteomes" id="UP000578036"/>
    </source>
</evidence>
<dbReference type="Proteomes" id="UP000578036">
    <property type="component" value="Unassembled WGS sequence"/>
</dbReference>
<evidence type="ECO:0000313" key="1">
    <source>
        <dbReference type="EMBL" id="MBB3009577.1"/>
    </source>
</evidence>
<comment type="caution">
    <text evidence="1">The sequence shown here is derived from an EMBL/GenBank/DDBJ whole genome shotgun (WGS) entry which is preliminary data.</text>
</comment>
<gene>
    <name evidence="1" type="ORF">FHX61_004250</name>
</gene>
<evidence type="ECO:0008006" key="3">
    <source>
        <dbReference type="Google" id="ProtNLM"/>
    </source>
</evidence>
<dbReference type="InterPro" id="IPR025851">
    <property type="entry name" value="SUKH-4"/>
</dbReference>
<dbReference type="Pfam" id="PF14435">
    <property type="entry name" value="SUKH-4"/>
    <property type="match status" value="1"/>
</dbReference>
<organism evidence="1 2">
    <name type="scientific">Cupriavidus alkaliphilus</name>
    <dbReference type="NCBI Taxonomy" id="942866"/>
    <lineage>
        <taxon>Bacteria</taxon>
        <taxon>Pseudomonadati</taxon>
        <taxon>Pseudomonadota</taxon>
        <taxon>Betaproteobacteria</taxon>
        <taxon>Burkholderiales</taxon>
        <taxon>Burkholderiaceae</taxon>
        <taxon>Cupriavidus</taxon>
    </lineage>
</organism>
<sequence length="149" mass="16318">MNLQLDEFVVFDEASLPGLNDSAMCQLIEDGLPRHAPPFLSFSSYRAAEIENLRASGVVPEQFVPFGQNGSGDLLGIDAATNEVIYFNHDDHNRRVFINSTLGQFPECLCIYQEHLHSGKTQSSLGAIAKVDPPAAKQGTMWHAEALSD</sequence>
<dbReference type="InterPro" id="IPR037883">
    <property type="entry name" value="Knr4/Smi1-like_sf"/>
</dbReference>
<dbReference type="RefSeq" id="WP_183300075.1">
    <property type="nucleotide sequence ID" value="NZ_JACHWF010000005.1"/>
</dbReference>
<dbReference type="EMBL" id="JACHWF010000005">
    <property type="protein sequence ID" value="MBB3009577.1"/>
    <property type="molecule type" value="Genomic_DNA"/>
</dbReference>